<keyword evidence="2" id="KW-1185">Reference proteome</keyword>
<comment type="caution">
    <text evidence="1">The sequence shown here is derived from an EMBL/GenBank/DDBJ whole genome shotgun (WGS) entry which is preliminary data.</text>
</comment>
<reference evidence="1 2" key="1">
    <citation type="journal article" date="2020" name="Nat. Food">
        <title>A phased Vanilla planifolia genome enables genetic improvement of flavour and production.</title>
        <authorList>
            <person name="Hasing T."/>
            <person name="Tang H."/>
            <person name="Brym M."/>
            <person name="Khazi F."/>
            <person name="Huang T."/>
            <person name="Chambers A.H."/>
        </authorList>
    </citation>
    <scope>NUCLEOTIDE SEQUENCE [LARGE SCALE GENOMIC DNA]</scope>
    <source>
        <tissue evidence="1">Leaf</tissue>
    </source>
</reference>
<name>A0A835UNS1_VANPL</name>
<protein>
    <submittedName>
        <fullName evidence="1">Uncharacterized protein</fullName>
    </submittedName>
</protein>
<dbReference type="OrthoDB" id="258495at2759"/>
<gene>
    <name evidence="1" type="ORF">HPP92_016764</name>
</gene>
<evidence type="ECO:0000313" key="1">
    <source>
        <dbReference type="EMBL" id="KAG0470064.1"/>
    </source>
</evidence>
<feature type="non-terminal residue" evidence="1">
    <location>
        <position position="94"/>
    </location>
</feature>
<dbReference type="EMBL" id="JADCNL010000008">
    <property type="protein sequence ID" value="KAG0470064.1"/>
    <property type="molecule type" value="Genomic_DNA"/>
</dbReference>
<proteinExistence type="predicted"/>
<dbReference type="Proteomes" id="UP000636800">
    <property type="component" value="Unassembled WGS sequence"/>
</dbReference>
<organism evidence="1 2">
    <name type="scientific">Vanilla planifolia</name>
    <name type="common">Vanilla</name>
    <dbReference type="NCBI Taxonomy" id="51239"/>
    <lineage>
        <taxon>Eukaryota</taxon>
        <taxon>Viridiplantae</taxon>
        <taxon>Streptophyta</taxon>
        <taxon>Embryophyta</taxon>
        <taxon>Tracheophyta</taxon>
        <taxon>Spermatophyta</taxon>
        <taxon>Magnoliopsida</taxon>
        <taxon>Liliopsida</taxon>
        <taxon>Asparagales</taxon>
        <taxon>Orchidaceae</taxon>
        <taxon>Vanilloideae</taxon>
        <taxon>Vanilleae</taxon>
        <taxon>Vanilla</taxon>
    </lineage>
</organism>
<accession>A0A835UNS1</accession>
<dbReference type="AlphaFoldDB" id="A0A835UNS1"/>
<evidence type="ECO:0000313" key="2">
    <source>
        <dbReference type="Proteomes" id="UP000636800"/>
    </source>
</evidence>
<sequence>MSKAQKARREERPTETMRARIILFMVPVMEPGFGTKFWLPLRARGYSVEAIDLGEAPAQIPGEFRRLLKLSSIPNRCWICCCFSTGEKLVLWPH</sequence>